<sequence>MSDKTIHIDDHDSEADTCRKEVLPKLYDSNWTDELIVEQRTFTDGKIIVIGRKARRKKQNALTTCFAIHKTSR</sequence>
<evidence type="ECO:0000313" key="2">
    <source>
        <dbReference type="Proteomes" id="UP000249645"/>
    </source>
</evidence>
<organism evidence="1 2">
    <name type="scientific">Pseudopedobacter saltans</name>
    <dbReference type="NCBI Taxonomy" id="151895"/>
    <lineage>
        <taxon>Bacteria</taxon>
        <taxon>Pseudomonadati</taxon>
        <taxon>Bacteroidota</taxon>
        <taxon>Sphingobacteriia</taxon>
        <taxon>Sphingobacteriales</taxon>
        <taxon>Sphingobacteriaceae</taxon>
        <taxon>Pseudopedobacter</taxon>
    </lineage>
</organism>
<dbReference type="AlphaFoldDB" id="A0A2W5G906"/>
<gene>
    <name evidence="1" type="ORF">DI598_17435</name>
</gene>
<proteinExistence type="predicted"/>
<dbReference type="EMBL" id="QFOI01000461">
    <property type="protein sequence ID" value="PZP42006.1"/>
    <property type="molecule type" value="Genomic_DNA"/>
</dbReference>
<dbReference type="Proteomes" id="UP000249645">
    <property type="component" value="Unassembled WGS sequence"/>
</dbReference>
<name>A0A2W5G906_9SPHI</name>
<dbReference type="Gene3D" id="3.90.1570.30">
    <property type="match status" value="1"/>
</dbReference>
<reference evidence="1 2" key="1">
    <citation type="submission" date="2017-11" db="EMBL/GenBank/DDBJ databases">
        <title>Infants hospitalized years apart are colonized by the same room-sourced microbial strains.</title>
        <authorList>
            <person name="Brooks B."/>
            <person name="Olm M.R."/>
            <person name="Firek B.A."/>
            <person name="Baker R."/>
            <person name="Thomas B.C."/>
            <person name="Morowitz M.J."/>
            <person name="Banfield J.F."/>
        </authorList>
    </citation>
    <scope>NUCLEOTIDE SEQUENCE [LARGE SCALE GENOMIC DNA]</scope>
    <source>
        <strain evidence="1">S2_009_000_R2_76</strain>
    </source>
</reference>
<evidence type="ECO:0000313" key="1">
    <source>
        <dbReference type="EMBL" id="PZP42006.1"/>
    </source>
</evidence>
<accession>A0A2W5G906</accession>
<comment type="caution">
    <text evidence="1">The sequence shown here is derived from an EMBL/GenBank/DDBJ whole genome shotgun (WGS) entry which is preliminary data.</text>
</comment>
<protein>
    <submittedName>
        <fullName evidence="1">Uncharacterized protein</fullName>
    </submittedName>
</protein>